<reference evidence="3" key="2">
    <citation type="submission" date="2022-10" db="EMBL/GenBank/DDBJ databases">
        <authorList>
            <consortium name="ENA_rothamsted_submissions"/>
            <consortium name="culmorum"/>
            <person name="King R."/>
        </authorList>
    </citation>
    <scope>NUCLEOTIDE SEQUENCE</scope>
</reference>
<proteinExistence type="predicted"/>
<reference evidence="3" key="1">
    <citation type="submission" date="2022-01" db="EMBL/GenBank/DDBJ databases">
        <authorList>
            <person name="King R."/>
        </authorList>
    </citation>
    <scope>NUCLEOTIDE SEQUENCE</scope>
</reference>
<dbReference type="Pfam" id="PF25396">
    <property type="entry name" value="ZNFX1"/>
    <property type="match status" value="1"/>
</dbReference>
<name>A0A9N9SAP7_PHACE</name>
<sequence length="503" mass="58991">MDGYSWRSQARDSSQARDNSRDRGRRGRNYNFGRDYGNNRRGLDEYPNDGPIYQDSNDGTRWRQYNEHNSERGHGNHINIRGRDNFHNAGSNHQNLNDGRRWRQYNEYNSGRGNGNHINRGRANSHNDGRSNDSSGEFVVKMMAFKQAEILCKNDDVEEVVQRVFNDRSGFKLVLQEKGLSGDWICLIVHILSKVSRSSFQTTKLKIYKDAFADSSFAKQLKSFIADLRLQDDEEKSRNSFFWRDSDKFWNEIIAIFKDITTFPTLAGETLPTLIKAIVKNLPDLEEDQNMHISEGIKEEFLVLKTKVEDMKQHMKDRYHSKQTTTHSNDNRENEDDWIPPEDFRTISVLPNVQEVTYKETPFLRCNKLKGSYKSIDHYLDVQFRLLREDFVKPLRDGICQYLDNPTQKRYDNIKIHPKVHFLSEENINELKCFRIKFDFSTKKRALKFENSKQFMFGSLVCFTRDQFANLLFAKIVNRDAEMIKNGELVIGFDDNNIDMDVS</sequence>
<feature type="compositionally biased region" description="Polar residues" evidence="1">
    <location>
        <begin position="88"/>
        <end position="97"/>
    </location>
</feature>
<evidence type="ECO:0000313" key="4">
    <source>
        <dbReference type="Proteomes" id="UP001153737"/>
    </source>
</evidence>
<feature type="compositionally biased region" description="Low complexity" evidence="1">
    <location>
        <begin position="109"/>
        <end position="124"/>
    </location>
</feature>
<evidence type="ECO:0000259" key="2">
    <source>
        <dbReference type="Pfam" id="PF25396"/>
    </source>
</evidence>
<protein>
    <recommendedName>
        <fullName evidence="2">ZNFX1 domain-containing protein</fullName>
    </recommendedName>
</protein>
<organism evidence="3 4">
    <name type="scientific">Phaedon cochleariae</name>
    <name type="common">Mustard beetle</name>
    <dbReference type="NCBI Taxonomy" id="80249"/>
    <lineage>
        <taxon>Eukaryota</taxon>
        <taxon>Metazoa</taxon>
        <taxon>Ecdysozoa</taxon>
        <taxon>Arthropoda</taxon>
        <taxon>Hexapoda</taxon>
        <taxon>Insecta</taxon>
        <taxon>Pterygota</taxon>
        <taxon>Neoptera</taxon>
        <taxon>Endopterygota</taxon>
        <taxon>Coleoptera</taxon>
        <taxon>Polyphaga</taxon>
        <taxon>Cucujiformia</taxon>
        <taxon>Chrysomeloidea</taxon>
        <taxon>Chrysomelidae</taxon>
        <taxon>Chrysomelinae</taxon>
        <taxon>Chrysomelini</taxon>
        <taxon>Phaedon</taxon>
    </lineage>
</organism>
<dbReference type="EMBL" id="OU896717">
    <property type="protein sequence ID" value="CAG9814749.1"/>
    <property type="molecule type" value="Genomic_DNA"/>
</dbReference>
<feature type="region of interest" description="Disordered" evidence="1">
    <location>
        <begin position="1"/>
        <end position="133"/>
    </location>
</feature>
<feature type="domain" description="ZNFX1" evidence="2">
    <location>
        <begin position="409"/>
        <end position="498"/>
    </location>
</feature>
<keyword evidence="4" id="KW-1185">Reference proteome</keyword>
<evidence type="ECO:0000256" key="1">
    <source>
        <dbReference type="SAM" id="MobiDB-lite"/>
    </source>
</evidence>
<feature type="compositionally biased region" description="Basic and acidic residues" evidence="1">
    <location>
        <begin position="58"/>
        <end position="74"/>
    </location>
</feature>
<evidence type="ECO:0000313" key="3">
    <source>
        <dbReference type="EMBL" id="CAG9814749.1"/>
    </source>
</evidence>
<dbReference type="OrthoDB" id="2423195at2759"/>
<feature type="non-terminal residue" evidence="3">
    <location>
        <position position="1"/>
    </location>
</feature>
<accession>A0A9N9SAP7</accession>
<gene>
    <name evidence="3" type="ORF">PHAECO_LOCUS2148</name>
</gene>
<dbReference type="AlphaFoldDB" id="A0A9N9SAP7"/>
<dbReference type="Proteomes" id="UP001153737">
    <property type="component" value="Chromosome 11"/>
</dbReference>
<dbReference type="InterPro" id="IPR057373">
    <property type="entry name" value="ZNFX1"/>
</dbReference>
<feature type="region of interest" description="Disordered" evidence="1">
    <location>
        <begin position="317"/>
        <end position="337"/>
    </location>
</feature>
<feature type="compositionally biased region" description="Polar residues" evidence="1">
    <location>
        <begin position="1"/>
        <end position="13"/>
    </location>
</feature>